<dbReference type="AlphaFoldDB" id="A0A381UAR4"/>
<organism evidence="3">
    <name type="scientific">marine metagenome</name>
    <dbReference type="NCBI Taxonomy" id="408172"/>
    <lineage>
        <taxon>unclassified sequences</taxon>
        <taxon>metagenomes</taxon>
        <taxon>ecological metagenomes</taxon>
    </lineage>
</organism>
<dbReference type="GO" id="GO:0016616">
    <property type="term" value="F:oxidoreductase activity, acting on the CH-OH group of donors, NAD or NADP as acceptor"/>
    <property type="evidence" value="ECO:0007669"/>
    <property type="project" value="TreeGrafter"/>
</dbReference>
<dbReference type="CDD" id="cd05233">
    <property type="entry name" value="SDR_c"/>
    <property type="match status" value="1"/>
</dbReference>
<keyword evidence="2" id="KW-0560">Oxidoreductase</keyword>
<dbReference type="Pfam" id="PF13561">
    <property type="entry name" value="adh_short_C2"/>
    <property type="match status" value="1"/>
</dbReference>
<evidence type="ECO:0000313" key="3">
    <source>
        <dbReference type="EMBL" id="SVA25280.1"/>
    </source>
</evidence>
<dbReference type="SUPFAM" id="SSF51735">
    <property type="entry name" value="NAD(P)-binding Rossmann-fold domains"/>
    <property type="match status" value="1"/>
</dbReference>
<dbReference type="PANTHER" id="PTHR42760:SF133">
    <property type="entry name" value="3-OXOACYL-[ACYL-CARRIER-PROTEIN] REDUCTASE"/>
    <property type="match status" value="1"/>
</dbReference>
<dbReference type="EMBL" id="UINC01006070">
    <property type="protein sequence ID" value="SVA25280.1"/>
    <property type="molecule type" value="Genomic_DNA"/>
</dbReference>
<sequence length="255" mass="26475">VAADRFSLTGKTALITGASSGIGACLAKGLASAGAALVLTARRAEKLESLAQELEDTGAKAIGIPMDVTNSDSVRKGFDQAEATLGVCDVIINNAGIAEPRSFLKTTRESRDQHMATNYLGAWDVAQQAASRMVEAHRSGSIINIASVLGLRAAFGYSSYSVSKAAVIQLTRSLAVELVHNGIRVNAIAPGWFKTEINAEFLSTSAAKVYLQQIPAQRIGELEELVGPVLLLASDAGSYINGAVLTVDGGISATA</sequence>
<dbReference type="FunFam" id="3.40.50.720:FF:000084">
    <property type="entry name" value="Short-chain dehydrogenase reductase"/>
    <property type="match status" value="1"/>
</dbReference>
<dbReference type="NCBIfam" id="NF005559">
    <property type="entry name" value="PRK07231.1"/>
    <property type="match status" value="1"/>
</dbReference>
<proteinExistence type="inferred from homology"/>
<dbReference type="InterPro" id="IPR002347">
    <property type="entry name" value="SDR_fam"/>
</dbReference>
<protein>
    <recommendedName>
        <fullName evidence="4">2-deoxy-D-gluconate 3-dehydrogenase</fullName>
    </recommendedName>
</protein>
<evidence type="ECO:0000256" key="1">
    <source>
        <dbReference type="ARBA" id="ARBA00006484"/>
    </source>
</evidence>
<accession>A0A381UAR4</accession>
<dbReference type="InterPro" id="IPR020904">
    <property type="entry name" value="Sc_DH/Rdtase_CS"/>
</dbReference>
<reference evidence="3" key="1">
    <citation type="submission" date="2018-05" db="EMBL/GenBank/DDBJ databases">
        <authorList>
            <person name="Lanie J.A."/>
            <person name="Ng W.-L."/>
            <person name="Kazmierczak K.M."/>
            <person name="Andrzejewski T.M."/>
            <person name="Davidsen T.M."/>
            <person name="Wayne K.J."/>
            <person name="Tettelin H."/>
            <person name="Glass J.I."/>
            <person name="Rusch D."/>
            <person name="Podicherti R."/>
            <person name="Tsui H.-C.T."/>
            <person name="Winkler M.E."/>
        </authorList>
    </citation>
    <scope>NUCLEOTIDE SEQUENCE</scope>
</reference>
<gene>
    <name evidence="3" type="ORF">METZ01_LOCUS78134</name>
</gene>
<evidence type="ECO:0000256" key="2">
    <source>
        <dbReference type="ARBA" id="ARBA00023002"/>
    </source>
</evidence>
<dbReference type="PRINTS" id="PR00081">
    <property type="entry name" value="GDHRDH"/>
</dbReference>
<feature type="non-terminal residue" evidence="3">
    <location>
        <position position="1"/>
    </location>
</feature>
<name>A0A381UAR4_9ZZZZ</name>
<evidence type="ECO:0008006" key="4">
    <source>
        <dbReference type="Google" id="ProtNLM"/>
    </source>
</evidence>
<dbReference type="PANTHER" id="PTHR42760">
    <property type="entry name" value="SHORT-CHAIN DEHYDROGENASES/REDUCTASES FAMILY MEMBER"/>
    <property type="match status" value="1"/>
</dbReference>
<dbReference type="Gene3D" id="3.40.50.720">
    <property type="entry name" value="NAD(P)-binding Rossmann-like Domain"/>
    <property type="match status" value="1"/>
</dbReference>
<comment type="similarity">
    <text evidence="1">Belongs to the short-chain dehydrogenases/reductases (SDR) family.</text>
</comment>
<dbReference type="PROSITE" id="PS00061">
    <property type="entry name" value="ADH_SHORT"/>
    <property type="match status" value="1"/>
</dbReference>
<dbReference type="InterPro" id="IPR036291">
    <property type="entry name" value="NAD(P)-bd_dom_sf"/>
</dbReference>
<dbReference type="PRINTS" id="PR00080">
    <property type="entry name" value="SDRFAMILY"/>
</dbReference>